<reference evidence="2 3" key="1">
    <citation type="journal article" date="2019" name="Commun. Biol.">
        <title>The bagworm genome reveals a unique fibroin gene that provides high tensile strength.</title>
        <authorList>
            <person name="Kono N."/>
            <person name="Nakamura H."/>
            <person name="Ohtoshi R."/>
            <person name="Tomita M."/>
            <person name="Numata K."/>
            <person name="Arakawa K."/>
        </authorList>
    </citation>
    <scope>NUCLEOTIDE SEQUENCE [LARGE SCALE GENOMIC DNA]</scope>
</reference>
<keyword evidence="2" id="KW-0548">Nucleotidyltransferase</keyword>
<protein>
    <submittedName>
        <fullName evidence="2">Probable RNA-directed DNA polymerase from transposon X-element</fullName>
    </submittedName>
</protein>
<keyword evidence="2" id="KW-0808">Transferase</keyword>
<sequence length="110" mass="13032">MFLVILFNACLRLCHYPTQWKLAQIVMILKPGKQIEEASSHRPISLLPLIGKLFERVILNRLRPHLDTILPEHQFGFRQNMPPLNRYTGLLTLSAMHWKPRNIAQRFFWT</sequence>
<keyword evidence="1" id="KW-0732">Signal</keyword>
<dbReference type="OrthoDB" id="416454at2759"/>
<dbReference type="STRING" id="151549.A0A4C1WGY7"/>
<evidence type="ECO:0000313" key="3">
    <source>
        <dbReference type="Proteomes" id="UP000299102"/>
    </source>
</evidence>
<dbReference type="Proteomes" id="UP000299102">
    <property type="component" value="Unassembled WGS sequence"/>
</dbReference>
<gene>
    <name evidence="2" type="ORF">EVAR_102312_1</name>
</gene>
<keyword evidence="2" id="KW-0695">RNA-directed DNA polymerase</keyword>
<feature type="chain" id="PRO_5020034069" evidence="1">
    <location>
        <begin position="17"/>
        <end position="110"/>
    </location>
</feature>
<comment type="caution">
    <text evidence="2">The sequence shown here is derived from an EMBL/GenBank/DDBJ whole genome shotgun (WGS) entry which is preliminary data.</text>
</comment>
<dbReference type="PANTHER" id="PTHR19446">
    <property type="entry name" value="REVERSE TRANSCRIPTASES"/>
    <property type="match status" value="1"/>
</dbReference>
<dbReference type="AlphaFoldDB" id="A0A4C1WGY7"/>
<name>A0A4C1WGY7_EUMVA</name>
<evidence type="ECO:0000256" key="1">
    <source>
        <dbReference type="SAM" id="SignalP"/>
    </source>
</evidence>
<keyword evidence="3" id="KW-1185">Reference proteome</keyword>
<organism evidence="2 3">
    <name type="scientific">Eumeta variegata</name>
    <name type="common">Bagworm moth</name>
    <name type="synonym">Eumeta japonica</name>
    <dbReference type="NCBI Taxonomy" id="151549"/>
    <lineage>
        <taxon>Eukaryota</taxon>
        <taxon>Metazoa</taxon>
        <taxon>Ecdysozoa</taxon>
        <taxon>Arthropoda</taxon>
        <taxon>Hexapoda</taxon>
        <taxon>Insecta</taxon>
        <taxon>Pterygota</taxon>
        <taxon>Neoptera</taxon>
        <taxon>Endopterygota</taxon>
        <taxon>Lepidoptera</taxon>
        <taxon>Glossata</taxon>
        <taxon>Ditrysia</taxon>
        <taxon>Tineoidea</taxon>
        <taxon>Psychidae</taxon>
        <taxon>Oiketicinae</taxon>
        <taxon>Eumeta</taxon>
    </lineage>
</organism>
<dbReference type="GO" id="GO:0003964">
    <property type="term" value="F:RNA-directed DNA polymerase activity"/>
    <property type="evidence" value="ECO:0007669"/>
    <property type="project" value="UniProtKB-KW"/>
</dbReference>
<evidence type="ECO:0000313" key="2">
    <source>
        <dbReference type="EMBL" id="GBP50343.1"/>
    </source>
</evidence>
<proteinExistence type="predicted"/>
<dbReference type="EMBL" id="BGZK01000563">
    <property type="protein sequence ID" value="GBP50343.1"/>
    <property type="molecule type" value="Genomic_DNA"/>
</dbReference>
<feature type="signal peptide" evidence="1">
    <location>
        <begin position="1"/>
        <end position="16"/>
    </location>
</feature>
<accession>A0A4C1WGY7</accession>